<sequence>TANNFIPTAAATLGSEFSVTLQNTNTAPTTVTINPGVEKINDWYFIELLAGEIGNLTTDGTDWWWNSLNFQFIKPVIWSTSSAQSDVTGDGTWFTHAPLSVTKQYGDCMNATTGVWTCPVPGIYHLGIANAASQFDNSHTRYAVQIATTDVNYNTHELDPGTGGYSTNNSAIRTYGAIRIAMDKGDVASFKFMVDGGSKVIDVTSSRIFVSLVSRTTDI</sequence>
<dbReference type="EMBL" id="UINC01132422">
    <property type="protein sequence ID" value="SVD14734.1"/>
    <property type="molecule type" value="Genomic_DNA"/>
</dbReference>
<evidence type="ECO:0000313" key="1">
    <source>
        <dbReference type="EMBL" id="SVD14734.1"/>
    </source>
</evidence>
<organism evidence="1">
    <name type="scientific">marine metagenome</name>
    <dbReference type="NCBI Taxonomy" id="408172"/>
    <lineage>
        <taxon>unclassified sequences</taxon>
        <taxon>metagenomes</taxon>
        <taxon>ecological metagenomes</taxon>
    </lineage>
</organism>
<feature type="non-terminal residue" evidence="1">
    <location>
        <position position="1"/>
    </location>
</feature>
<dbReference type="InterPro" id="IPR008983">
    <property type="entry name" value="Tumour_necrosis_fac-like_dom"/>
</dbReference>
<reference evidence="1" key="1">
    <citation type="submission" date="2018-05" db="EMBL/GenBank/DDBJ databases">
        <authorList>
            <person name="Lanie J.A."/>
            <person name="Ng W.-L."/>
            <person name="Kazmierczak K.M."/>
            <person name="Andrzejewski T.M."/>
            <person name="Davidsen T.M."/>
            <person name="Wayne K.J."/>
            <person name="Tettelin H."/>
            <person name="Glass J.I."/>
            <person name="Rusch D."/>
            <person name="Podicherti R."/>
            <person name="Tsui H.-C.T."/>
            <person name="Winkler M.E."/>
        </authorList>
    </citation>
    <scope>NUCLEOTIDE SEQUENCE</scope>
</reference>
<name>A0A382SXV7_9ZZZZ</name>
<proteinExistence type="predicted"/>
<dbReference type="SUPFAM" id="SSF49842">
    <property type="entry name" value="TNF-like"/>
    <property type="match status" value="1"/>
</dbReference>
<accession>A0A382SXV7</accession>
<evidence type="ECO:0008006" key="2">
    <source>
        <dbReference type="Google" id="ProtNLM"/>
    </source>
</evidence>
<protein>
    <recommendedName>
        <fullName evidence="2">C1q domain-containing protein</fullName>
    </recommendedName>
</protein>
<gene>
    <name evidence="1" type="ORF">METZ01_LOCUS367588</name>
</gene>
<dbReference type="Gene3D" id="2.60.120.40">
    <property type="match status" value="1"/>
</dbReference>
<dbReference type="AlphaFoldDB" id="A0A382SXV7"/>